<evidence type="ECO:0000259" key="1">
    <source>
        <dbReference type="Pfam" id="PF13577"/>
    </source>
</evidence>
<feature type="domain" description="SnoaL-like" evidence="1">
    <location>
        <begin position="2"/>
        <end position="124"/>
    </location>
</feature>
<dbReference type="InterPro" id="IPR032710">
    <property type="entry name" value="NTF2-like_dom_sf"/>
</dbReference>
<protein>
    <recommendedName>
        <fullName evidence="1">SnoaL-like domain-containing protein</fullName>
    </recommendedName>
</protein>
<dbReference type="Pfam" id="PF13577">
    <property type="entry name" value="SnoaL_4"/>
    <property type="match status" value="1"/>
</dbReference>
<organism evidence="2">
    <name type="scientific">marine metagenome</name>
    <dbReference type="NCBI Taxonomy" id="408172"/>
    <lineage>
        <taxon>unclassified sequences</taxon>
        <taxon>metagenomes</taxon>
        <taxon>ecological metagenomes</taxon>
    </lineage>
</organism>
<sequence length="136" mass="15763">MEELADRIEVQDVMLRYAATVDEKDYEGYKALFTENVKVVGFGSEEINGIDDYFSWWKDALDKYDATQHMLSPTYAVINGDSAKTRTDVQALHYPNGEKELTLTLWATYHTDMLRVDGVWKISRHELVRRGIKQQP</sequence>
<dbReference type="SUPFAM" id="SSF54427">
    <property type="entry name" value="NTF2-like"/>
    <property type="match status" value="1"/>
</dbReference>
<dbReference type="Gene3D" id="3.10.450.50">
    <property type="match status" value="1"/>
</dbReference>
<evidence type="ECO:0000313" key="2">
    <source>
        <dbReference type="EMBL" id="SUZ91628.1"/>
    </source>
</evidence>
<proteinExistence type="predicted"/>
<name>A0A381RL02_9ZZZZ</name>
<dbReference type="InterPro" id="IPR037401">
    <property type="entry name" value="SnoaL-like"/>
</dbReference>
<reference evidence="2" key="1">
    <citation type="submission" date="2018-05" db="EMBL/GenBank/DDBJ databases">
        <authorList>
            <person name="Lanie J.A."/>
            <person name="Ng W.-L."/>
            <person name="Kazmierczak K.M."/>
            <person name="Andrzejewski T.M."/>
            <person name="Davidsen T.M."/>
            <person name="Wayne K.J."/>
            <person name="Tettelin H."/>
            <person name="Glass J.I."/>
            <person name="Rusch D."/>
            <person name="Podicherti R."/>
            <person name="Tsui H.-C.T."/>
            <person name="Winkler M.E."/>
        </authorList>
    </citation>
    <scope>NUCLEOTIDE SEQUENCE</scope>
</reference>
<gene>
    <name evidence="2" type="ORF">METZ01_LOCUS44482</name>
</gene>
<accession>A0A381RL02</accession>
<dbReference type="EMBL" id="UINC01001990">
    <property type="protein sequence ID" value="SUZ91628.1"/>
    <property type="molecule type" value="Genomic_DNA"/>
</dbReference>
<dbReference type="AlphaFoldDB" id="A0A381RL02"/>